<dbReference type="Proteomes" id="UP000776164">
    <property type="component" value="Unassembled WGS sequence"/>
</dbReference>
<sequence>MNNQFDLSTPELTTPELSTLLGDLVTVTHRLTRLAAQATGESTSPAAWRTLSVLTSAGPMRIGELALASRVSQPTMTKIVANLNEVEWIKRIADSSDARAWQIAIAPKGQNALNDWRYRLGAALEPLFADLTTRELGVLAEATDLIGDRIGVQELAA</sequence>
<name>A0ABS2L3E5_9MICO</name>
<dbReference type="Gene3D" id="1.10.10.10">
    <property type="entry name" value="Winged helix-like DNA-binding domain superfamily/Winged helix DNA-binding domain"/>
    <property type="match status" value="1"/>
</dbReference>
<dbReference type="PROSITE" id="PS50995">
    <property type="entry name" value="HTH_MARR_2"/>
    <property type="match status" value="1"/>
</dbReference>
<gene>
    <name evidence="2" type="ORF">JOE66_001257</name>
</gene>
<keyword evidence="3" id="KW-1185">Reference proteome</keyword>
<dbReference type="SMART" id="SM00347">
    <property type="entry name" value="HTH_MARR"/>
    <property type="match status" value="1"/>
</dbReference>
<evidence type="ECO:0000313" key="2">
    <source>
        <dbReference type="EMBL" id="MBM7471623.1"/>
    </source>
</evidence>
<evidence type="ECO:0000313" key="3">
    <source>
        <dbReference type="Proteomes" id="UP000776164"/>
    </source>
</evidence>
<accession>A0ABS2L3E5</accession>
<dbReference type="SUPFAM" id="SSF46785">
    <property type="entry name" value="Winged helix' DNA-binding domain"/>
    <property type="match status" value="1"/>
</dbReference>
<reference evidence="2 3" key="1">
    <citation type="submission" date="2021-01" db="EMBL/GenBank/DDBJ databases">
        <title>Sequencing the genomes of 1000 actinobacteria strains.</title>
        <authorList>
            <person name="Klenk H.-P."/>
        </authorList>
    </citation>
    <scope>NUCLEOTIDE SEQUENCE [LARGE SCALE GENOMIC DNA]</scope>
    <source>
        <strain evidence="2 3">DSM 13057</strain>
    </source>
</reference>
<dbReference type="GO" id="GO:0003677">
    <property type="term" value="F:DNA binding"/>
    <property type="evidence" value="ECO:0007669"/>
    <property type="project" value="UniProtKB-KW"/>
</dbReference>
<dbReference type="RefSeq" id="WP_205107745.1">
    <property type="nucleotide sequence ID" value="NZ_BAAAHT010000013.1"/>
</dbReference>
<evidence type="ECO:0000259" key="1">
    <source>
        <dbReference type="PROSITE" id="PS50995"/>
    </source>
</evidence>
<keyword evidence="2" id="KW-0238">DNA-binding</keyword>
<dbReference type="InterPro" id="IPR036390">
    <property type="entry name" value="WH_DNA-bd_sf"/>
</dbReference>
<protein>
    <submittedName>
        <fullName evidence="2">DNA-binding MarR family transcriptional regulator</fullName>
    </submittedName>
</protein>
<dbReference type="InterPro" id="IPR000835">
    <property type="entry name" value="HTH_MarR-typ"/>
</dbReference>
<dbReference type="InterPro" id="IPR052526">
    <property type="entry name" value="HTH-type_Bedaq_tolerance"/>
</dbReference>
<dbReference type="PANTHER" id="PTHR39515:SF2">
    <property type="entry name" value="HTH-TYPE TRANSCRIPTIONAL REGULATOR RV0880"/>
    <property type="match status" value="1"/>
</dbReference>
<comment type="caution">
    <text evidence="2">The sequence shown here is derived from an EMBL/GenBank/DDBJ whole genome shotgun (WGS) entry which is preliminary data.</text>
</comment>
<dbReference type="PANTHER" id="PTHR39515">
    <property type="entry name" value="CONSERVED PROTEIN"/>
    <property type="match status" value="1"/>
</dbReference>
<feature type="domain" description="HTH marR-type" evidence="1">
    <location>
        <begin position="17"/>
        <end position="148"/>
    </location>
</feature>
<proteinExistence type="predicted"/>
<dbReference type="EMBL" id="JAFBBU010000001">
    <property type="protein sequence ID" value="MBM7471623.1"/>
    <property type="molecule type" value="Genomic_DNA"/>
</dbReference>
<organism evidence="2 3">
    <name type="scientific">Subtercola frigoramans</name>
    <dbReference type="NCBI Taxonomy" id="120298"/>
    <lineage>
        <taxon>Bacteria</taxon>
        <taxon>Bacillati</taxon>
        <taxon>Actinomycetota</taxon>
        <taxon>Actinomycetes</taxon>
        <taxon>Micrococcales</taxon>
        <taxon>Microbacteriaceae</taxon>
        <taxon>Subtercola</taxon>
    </lineage>
</organism>
<dbReference type="Pfam" id="PF01047">
    <property type="entry name" value="MarR"/>
    <property type="match status" value="1"/>
</dbReference>
<dbReference type="InterPro" id="IPR036388">
    <property type="entry name" value="WH-like_DNA-bd_sf"/>
</dbReference>